<dbReference type="Proteomes" id="UP001217918">
    <property type="component" value="Unassembled WGS sequence"/>
</dbReference>
<dbReference type="SUPFAM" id="SSF48576">
    <property type="entry name" value="Terpenoid synthases"/>
    <property type="match status" value="2"/>
</dbReference>
<accession>A0AAD9IC67</accession>
<evidence type="ECO:0000256" key="3">
    <source>
        <dbReference type="ARBA" id="ARBA00022842"/>
    </source>
</evidence>
<dbReference type="PANTHER" id="PTHR12001">
    <property type="entry name" value="GERANYLGERANYL PYROPHOSPHATE SYNTHASE"/>
    <property type="match status" value="1"/>
</dbReference>
<dbReference type="InterPro" id="IPR033749">
    <property type="entry name" value="Polyprenyl_synt_CS"/>
</dbReference>
<dbReference type="Pfam" id="PF00348">
    <property type="entry name" value="polyprenyl_synt"/>
    <property type="match status" value="1"/>
</dbReference>
<dbReference type="InterPro" id="IPR000092">
    <property type="entry name" value="Polyprenyl_synt"/>
</dbReference>
<name>A0AAD9IC67_9PEZI</name>
<dbReference type="AlphaFoldDB" id="A0AAD9IC67"/>
<comment type="caution">
    <text evidence="5">The sequence shown here is derived from an EMBL/GenBank/DDBJ whole genome shotgun (WGS) entry which is preliminary data.</text>
</comment>
<keyword evidence="6" id="KW-1185">Reference proteome</keyword>
<dbReference type="GO" id="GO:0046165">
    <property type="term" value="P:alcohol biosynthetic process"/>
    <property type="evidence" value="ECO:0007669"/>
    <property type="project" value="UniProtKB-ARBA"/>
</dbReference>
<dbReference type="InterPro" id="IPR008949">
    <property type="entry name" value="Isoprenoid_synthase_dom_sf"/>
</dbReference>
<keyword evidence="1" id="KW-0808">Transferase</keyword>
<dbReference type="GO" id="GO:0004659">
    <property type="term" value="F:prenyltransferase activity"/>
    <property type="evidence" value="ECO:0007669"/>
    <property type="project" value="InterPro"/>
</dbReference>
<proteinExistence type="predicted"/>
<evidence type="ECO:0000313" key="5">
    <source>
        <dbReference type="EMBL" id="KAK2074771.1"/>
    </source>
</evidence>
<dbReference type="Pfam" id="PF19086">
    <property type="entry name" value="Terpene_syn_C_2"/>
    <property type="match status" value="1"/>
</dbReference>
<reference evidence="5" key="1">
    <citation type="journal article" date="2023" name="Mol. Plant Microbe Interact.">
        <title>Elucidating the Obligate Nature and Biological Capacity of an Invasive Fungal Corn Pathogen.</title>
        <authorList>
            <person name="MacCready J.S."/>
            <person name="Roggenkamp E.M."/>
            <person name="Gdanetz K."/>
            <person name="Chilvers M.I."/>
        </authorList>
    </citation>
    <scope>NUCLEOTIDE SEQUENCE</scope>
    <source>
        <strain evidence="5">PM02</strain>
    </source>
</reference>
<dbReference type="GO" id="GO:0043386">
    <property type="term" value="P:mycotoxin biosynthetic process"/>
    <property type="evidence" value="ECO:0007669"/>
    <property type="project" value="UniProtKB-ARBA"/>
</dbReference>
<keyword evidence="2" id="KW-0479">Metal-binding</keyword>
<dbReference type="PROSITE" id="PS00723">
    <property type="entry name" value="POLYPRENYL_SYNTHASE_1"/>
    <property type="match status" value="1"/>
</dbReference>
<feature type="compositionally biased region" description="Basic and acidic residues" evidence="4">
    <location>
        <begin position="430"/>
        <end position="443"/>
    </location>
</feature>
<protein>
    <recommendedName>
        <fullName evidence="7">Geranylgeranyl pyrophosphate synthase</fullName>
    </recommendedName>
</protein>
<feature type="region of interest" description="Disordered" evidence="4">
    <location>
        <begin position="372"/>
        <end position="454"/>
    </location>
</feature>
<keyword evidence="3" id="KW-0460">Magnesium</keyword>
<evidence type="ECO:0000256" key="2">
    <source>
        <dbReference type="ARBA" id="ARBA00022723"/>
    </source>
</evidence>
<dbReference type="PANTHER" id="PTHR12001:SF72">
    <property type="entry name" value="THIJ_PFPI FAMILY PROTEIN (AFU_ORTHOLOGUE AFUA_3G01210)-RELATED"/>
    <property type="match status" value="1"/>
</dbReference>
<dbReference type="GO" id="GO:0046872">
    <property type="term" value="F:metal ion binding"/>
    <property type="evidence" value="ECO:0007669"/>
    <property type="project" value="UniProtKB-KW"/>
</dbReference>
<evidence type="ECO:0008006" key="7">
    <source>
        <dbReference type="Google" id="ProtNLM"/>
    </source>
</evidence>
<evidence type="ECO:0000256" key="4">
    <source>
        <dbReference type="SAM" id="MobiDB-lite"/>
    </source>
</evidence>
<dbReference type="Gene3D" id="1.10.600.10">
    <property type="entry name" value="Farnesyl Diphosphate Synthase"/>
    <property type="match status" value="2"/>
</dbReference>
<gene>
    <name evidence="5" type="ORF">P8C59_008952</name>
</gene>
<dbReference type="GO" id="GO:0008299">
    <property type="term" value="P:isoprenoid biosynthetic process"/>
    <property type="evidence" value="ECO:0007669"/>
    <property type="project" value="InterPro"/>
</dbReference>
<evidence type="ECO:0000256" key="1">
    <source>
        <dbReference type="ARBA" id="ARBA00022679"/>
    </source>
</evidence>
<evidence type="ECO:0000313" key="6">
    <source>
        <dbReference type="Proteomes" id="UP001217918"/>
    </source>
</evidence>
<sequence length="760" mass="85122">MTTPATTPFRVCGPMKHVRSLPVPASLYENTAYPSRFRPRISRHVDVADAACWEACDDFERATGRKLKADSVGCINPVAGNVNALWFPEAIPERLRIISYLSELLFRHDDLTDDAVTAEDFDEVHGPLARFLGSESRLSDHTTKHNAMNKMQARVAIEALEQDERLGRLVIEKWKGIVSVRGQDAFMEHQTLDSYLRVRHYDAGAYSVWSQILFCCDISLTDEEFKSLEPLTWLAFTQMILWHDYSSWDKEAATYHDREEGGSNMSAVQVYMTMHGLNQQSAKDHLRDEIARLENEYCERKQRFVLQHAPADHVMHYIGLVELCMAGNTLWHLSSRRYDPEAPLPTREDVGKVDGRPLQPEEIKTTASCMVEDEEEPDHLSMAQGMLTPGSSHDGKNGGLKPFWHGQKTEYTTMTPGAFGAESKGKKRQREPTAEPRTGEPKRKQGRKQTRAEPLTIAPCAWPSEQDDSEVLAPYCYTAALPASGSRDKLIDALDHWYRVPADALATIRSIVRLMHNASLLLDDVEDDSRVRRGSPSAHVVFGVAQTINSASFVIVKGVELARQLGEVSLSCFLAEMAQLHLGQSHDLAWTFHCRAPSIPEYYSHLEQKTGGLFRMASRMMRASASRNQDLDAVELMSLLGRLYQLRDDYNDIAANAGGAQDDLDEGSFTLPLIHALQQGGDAALLQSILQARGVGKGMAVETKLLVREILDNAGSLEFTREAIRALYVQTRAVLSDLEEGTKVGGKNWMLRLLVFQLKI</sequence>
<dbReference type="EMBL" id="JAQQPM010000008">
    <property type="protein sequence ID" value="KAK2074771.1"/>
    <property type="molecule type" value="Genomic_DNA"/>
</dbReference>
<organism evidence="5 6">
    <name type="scientific">Phyllachora maydis</name>
    <dbReference type="NCBI Taxonomy" id="1825666"/>
    <lineage>
        <taxon>Eukaryota</taxon>
        <taxon>Fungi</taxon>
        <taxon>Dikarya</taxon>
        <taxon>Ascomycota</taxon>
        <taxon>Pezizomycotina</taxon>
        <taxon>Sordariomycetes</taxon>
        <taxon>Sordariomycetidae</taxon>
        <taxon>Phyllachorales</taxon>
        <taxon>Phyllachoraceae</taxon>
        <taxon>Phyllachora</taxon>
    </lineage>
</organism>